<dbReference type="Gene3D" id="1.25.40.10">
    <property type="entry name" value="Tetratricopeptide repeat domain"/>
    <property type="match status" value="3"/>
</dbReference>
<keyword evidence="2" id="KW-0963">Cytoplasm</keyword>
<dbReference type="Pfam" id="PF01381">
    <property type="entry name" value="HTH_3"/>
    <property type="match status" value="1"/>
</dbReference>
<sequence length="445" mass="51146">MDRLGQKIRELRLKQKMKQGELAKGLVTPSMISQIEAGKANPSHKLLEQLAERLGTTVNYFISDMQIKQEQSTTYRLAKNYIERREYFRASALLEELAKQGDYTIHPSIFVDLAECWTQLGKQKKALKLYQTLYESGLQQANHSLSVLALNKQGVIYFSRQQYSISEWYWKQAYSLAKRSPDIQVQLFAQVQINLGTIYAKLGQPQKCKFFYMGAYQLLRGTNYMEQLADACLGLGLAYRNEKDYPAAIQSTQDAITMYRSLNLYELELDATVNLAIIKREYKLPEESIPLLQHCIEKYAQRKQSDDVSNVKTELARTFLFMAMQATEAGNTTDAEHYMATATGLCNEALEIAKTSSLQEADIFETLGSIYSQQKQYATAVDFYKRSIRIYADIQHITAVMRVSKALAKLNMSFQQYKDATETYLEMERLVQTILRYRVPRGLED</sequence>
<dbReference type="Pfam" id="PF13181">
    <property type="entry name" value="TPR_8"/>
    <property type="match status" value="2"/>
</dbReference>
<keyword evidence="3" id="KW-0677">Repeat</keyword>
<keyword evidence="4 6" id="KW-0802">TPR repeat</keyword>
<dbReference type="SMART" id="SM00028">
    <property type="entry name" value="TPR"/>
    <property type="match status" value="5"/>
</dbReference>
<dbReference type="RefSeq" id="WP_347436585.1">
    <property type="nucleotide sequence ID" value="NZ_CP089291.1"/>
</dbReference>
<gene>
    <name evidence="8" type="ORF">LSG31_18765</name>
</gene>
<reference evidence="8" key="1">
    <citation type="submission" date="2021-12" db="EMBL/GenBank/DDBJ databases">
        <title>Alicyclobacillaceae gen. nov., sp. nov., isolated from chalcocite enrichment system.</title>
        <authorList>
            <person name="Jiang Z."/>
        </authorList>
    </citation>
    <scope>NUCLEOTIDE SEQUENCE</scope>
    <source>
        <strain evidence="8">MYW30-H2</strain>
    </source>
</reference>
<feature type="domain" description="HTH cro/C1-type" evidence="7">
    <location>
        <begin position="8"/>
        <end position="61"/>
    </location>
</feature>
<dbReference type="InterPro" id="IPR011990">
    <property type="entry name" value="TPR-like_helical_dom_sf"/>
</dbReference>
<dbReference type="InterPro" id="IPR019734">
    <property type="entry name" value="TPR_rpt"/>
</dbReference>
<feature type="repeat" description="TPR" evidence="6">
    <location>
        <begin position="361"/>
        <end position="394"/>
    </location>
</feature>
<evidence type="ECO:0000256" key="5">
    <source>
        <dbReference type="ARBA" id="ARBA00038253"/>
    </source>
</evidence>
<evidence type="ECO:0000313" key="8">
    <source>
        <dbReference type="EMBL" id="UOF89890.1"/>
    </source>
</evidence>
<evidence type="ECO:0000256" key="4">
    <source>
        <dbReference type="ARBA" id="ARBA00022803"/>
    </source>
</evidence>
<dbReference type="Proteomes" id="UP000830167">
    <property type="component" value="Chromosome"/>
</dbReference>
<organism evidence="8 9">
    <name type="scientific">Fodinisporobacter ferrooxydans</name>
    <dbReference type="NCBI Taxonomy" id="2901836"/>
    <lineage>
        <taxon>Bacteria</taxon>
        <taxon>Bacillati</taxon>
        <taxon>Bacillota</taxon>
        <taxon>Bacilli</taxon>
        <taxon>Bacillales</taxon>
        <taxon>Alicyclobacillaceae</taxon>
        <taxon>Fodinisporobacter</taxon>
    </lineage>
</organism>
<evidence type="ECO:0000259" key="7">
    <source>
        <dbReference type="PROSITE" id="PS50943"/>
    </source>
</evidence>
<accession>A0ABY4CHA2</accession>
<evidence type="ECO:0000256" key="3">
    <source>
        <dbReference type="ARBA" id="ARBA00022737"/>
    </source>
</evidence>
<dbReference type="EMBL" id="CP089291">
    <property type="protein sequence ID" value="UOF89890.1"/>
    <property type="molecule type" value="Genomic_DNA"/>
</dbReference>
<proteinExistence type="inferred from homology"/>
<dbReference type="InterPro" id="IPR010982">
    <property type="entry name" value="Lambda_DNA-bd_dom_sf"/>
</dbReference>
<dbReference type="SUPFAM" id="SSF47413">
    <property type="entry name" value="lambda repressor-like DNA-binding domains"/>
    <property type="match status" value="1"/>
</dbReference>
<evidence type="ECO:0000256" key="2">
    <source>
        <dbReference type="ARBA" id="ARBA00022490"/>
    </source>
</evidence>
<name>A0ABY4CHA2_9BACL</name>
<dbReference type="InterPro" id="IPR001387">
    <property type="entry name" value="Cro/C1-type_HTH"/>
</dbReference>
<dbReference type="CDD" id="cd00093">
    <property type="entry name" value="HTH_XRE"/>
    <property type="match status" value="1"/>
</dbReference>
<evidence type="ECO:0000256" key="6">
    <source>
        <dbReference type="PROSITE-ProRule" id="PRU00339"/>
    </source>
</evidence>
<dbReference type="InterPro" id="IPR051476">
    <property type="entry name" value="Bac_ResReg_Asp_Phosphatase"/>
</dbReference>
<protein>
    <submittedName>
        <fullName evidence="8">Helix-turn-helix transcriptional regulator</fullName>
    </submittedName>
</protein>
<dbReference type="PROSITE" id="PS50005">
    <property type="entry name" value="TPR"/>
    <property type="match status" value="1"/>
</dbReference>
<keyword evidence="9" id="KW-1185">Reference proteome</keyword>
<dbReference type="PANTHER" id="PTHR46630:SF1">
    <property type="entry name" value="TETRATRICOPEPTIDE REPEAT PROTEIN 29"/>
    <property type="match status" value="1"/>
</dbReference>
<evidence type="ECO:0000313" key="9">
    <source>
        <dbReference type="Proteomes" id="UP000830167"/>
    </source>
</evidence>
<comment type="subcellular location">
    <subcellularLocation>
        <location evidence="1">Cytoplasm</location>
    </subcellularLocation>
</comment>
<dbReference type="SMART" id="SM00530">
    <property type="entry name" value="HTH_XRE"/>
    <property type="match status" value="1"/>
</dbReference>
<comment type="similarity">
    <text evidence="5">Belongs to the Rap family.</text>
</comment>
<dbReference type="Gene3D" id="1.10.260.40">
    <property type="entry name" value="lambda repressor-like DNA-binding domains"/>
    <property type="match status" value="1"/>
</dbReference>
<dbReference type="PROSITE" id="PS50943">
    <property type="entry name" value="HTH_CROC1"/>
    <property type="match status" value="1"/>
</dbReference>
<dbReference type="SUPFAM" id="SSF48452">
    <property type="entry name" value="TPR-like"/>
    <property type="match status" value="3"/>
</dbReference>
<evidence type="ECO:0000256" key="1">
    <source>
        <dbReference type="ARBA" id="ARBA00004496"/>
    </source>
</evidence>
<dbReference type="PANTHER" id="PTHR46630">
    <property type="entry name" value="TETRATRICOPEPTIDE REPEAT PROTEIN 29"/>
    <property type="match status" value="1"/>
</dbReference>